<dbReference type="AlphaFoldDB" id="W2UJ55"/>
<comment type="caution">
    <text evidence="1">The sequence shown here is derived from an EMBL/GenBank/DDBJ whole genome shotgun (WGS) entry which is preliminary data.</text>
</comment>
<dbReference type="EMBL" id="AYXY01000027">
    <property type="protein sequence ID" value="ETN93979.1"/>
    <property type="molecule type" value="Genomic_DNA"/>
</dbReference>
<accession>W2UJ55</accession>
<reference evidence="2" key="1">
    <citation type="submission" date="2013-11" db="EMBL/GenBank/DDBJ databases">
        <title>Draft genome sequence from a member of Zhouia, isolated tidal flat.</title>
        <authorList>
            <person name="Jin H."/>
            <person name="Jeon C.O."/>
        </authorList>
    </citation>
    <scope>NUCLEOTIDE SEQUENCE [LARGE SCALE GENOMIC DNA]</scope>
    <source>
        <strain evidence="2">AD3</strain>
    </source>
</reference>
<evidence type="ECO:0000313" key="2">
    <source>
        <dbReference type="Proteomes" id="UP000018850"/>
    </source>
</evidence>
<protein>
    <submittedName>
        <fullName evidence="1">Uncharacterized protein</fullName>
    </submittedName>
</protein>
<keyword evidence="2" id="KW-1185">Reference proteome</keyword>
<proteinExistence type="predicted"/>
<dbReference type="Proteomes" id="UP000018850">
    <property type="component" value="Unassembled WGS sequence"/>
</dbReference>
<evidence type="ECO:0000313" key="1">
    <source>
        <dbReference type="EMBL" id="ETN93979.1"/>
    </source>
</evidence>
<organism evidence="1 2">
    <name type="scientific">Zhouia amylolytica AD3</name>
    <dbReference type="NCBI Taxonomy" id="1286632"/>
    <lineage>
        <taxon>Bacteria</taxon>
        <taxon>Pseudomonadati</taxon>
        <taxon>Bacteroidota</taxon>
        <taxon>Flavobacteriia</taxon>
        <taxon>Flavobacteriales</taxon>
        <taxon>Flavobacteriaceae</taxon>
        <taxon>Zhouia</taxon>
    </lineage>
</organism>
<reference evidence="1 2" key="2">
    <citation type="journal article" date="2016" name="Genome Announc.">
        <title>Draft Genome Sequence of Zhouia amylolytica AD3, Isolated from Tidal Flat Sediment.</title>
        <authorList>
            <person name="Jia B."/>
            <person name="Jin H.M."/>
            <person name="Lee H.J."/>
            <person name="Jeon C.O."/>
        </authorList>
    </citation>
    <scope>NUCLEOTIDE SEQUENCE [LARGE SCALE GENOMIC DNA]</scope>
    <source>
        <strain evidence="1 2">AD3</strain>
    </source>
</reference>
<sequence length="42" mass="4865">MYFTGDEIINKCVLIVNYSDGKIKNLSPMKQMLNTYSLTTLY</sequence>
<gene>
    <name evidence="1" type="ORF">P278_31110</name>
</gene>
<name>W2UJ55_9FLAO</name>